<proteinExistence type="predicted"/>
<dbReference type="PANTHER" id="PTHR12297:SF18">
    <property type="entry name" value="HIG1 DOMAIN FAMILY MEMBER 2A"/>
    <property type="match status" value="1"/>
</dbReference>
<feature type="transmembrane region" description="Helical" evidence="5">
    <location>
        <begin position="94"/>
        <end position="113"/>
    </location>
</feature>
<keyword evidence="3 5" id="KW-1133">Transmembrane helix</keyword>
<dbReference type="Pfam" id="PF04588">
    <property type="entry name" value="HIG_1_N"/>
    <property type="match status" value="1"/>
</dbReference>
<sequence>MSASPPPPHDFTDHEQHMKWQVEKEKYSTVPLIPQDFSQGSNSSTISSTVLHRAMSNPFVPIGMIATVGCLIGMLSATIKRKPEKAQLYMRGRCLAQGITIAALVGGAILFGLKPGTPQVQVQAPKMSNKELHA</sequence>
<evidence type="ECO:0000259" key="6">
    <source>
        <dbReference type="PROSITE" id="PS51503"/>
    </source>
</evidence>
<evidence type="ECO:0000256" key="3">
    <source>
        <dbReference type="ARBA" id="ARBA00022989"/>
    </source>
</evidence>
<comment type="caution">
    <text evidence="7">The sequence shown here is derived from an EMBL/GenBank/DDBJ whole genome shotgun (WGS) entry which is preliminary data.</text>
</comment>
<gene>
    <name evidence="7" type="ORF">CYNAS_LOCUS13008</name>
</gene>
<dbReference type="PANTHER" id="PTHR12297">
    <property type="entry name" value="HYPOXIA-INDUCBILE GENE 1 HIG1 -RELATED"/>
    <property type="match status" value="1"/>
</dbReference>
<accession>A0AA36M819</accession>
<dbReference type="Gene3D" id="6.10.140.1320">
    <property type="match status" value="1"/>
</dbReference>
<dbReference type="AlphaFoldDB" id="A0AA36M819"/>
<evidence type="ECO:0000313" key="8">
    <source>
        <dbReference type="Proteomes" id="UP001176961"/>
    </source>
</evidence>
<dbReference type="InterPro" id="IPR050355">
    <property type="entry name" value="RCF1"/>
</dbReference>
<evidence type="ECO:0000313" key="7">
    <source>
        <dbReference type="EMBL" id="CAJ0601025.1"/>
    </source>
</evidence>
<comment type="subcellular location">
    <subcellularLocation>
        <location evidence="1">Mitochondrion membrane</location>
    </subcellularLocation>
</comment>
<dbReference type="Proteomes" id="UP001176961">
    <property type="component" value="Unassembled WGS sequence"/>
</dbReference>
<keyword evidence="2 5" id="KW-0812">Transmembrane</keyword>
<reference evidence="7" key="1">
    <citation type="submission" date="2023-07" db="EMBL/GenBank/DDBJ databases">
        <authorList>
            <consortium name="CYATHOMIX"/>
        </authorList>
    </citation>
    <scope>NUCLEOTIDE SEQUENCE</scope>
    <source>
        <strain evidence="7">N/A</strain>
    </source>
</reference>
<protein>
    <recommendedName>
        <fullName evidence="6">HIG1 domain-containing protein</fullName>
    </recommendedName>
</protein>
<feature type="transmembrane region" description="Helical" evidence="5">
    <location>
        <begin position="59"/>
        <end position="79"/>
    </location>
</feature>
<keyword evidence="8" id="KW-1185">Reference proteome</keyword>
<name>A0AA36M819_CYLNA</name>
<organism evidence="7 8">
    <name type="scientific">Cylicocyclus nassatus</name>
    <name type="common">Nematode worm</name>
    <dbReference type="NCBI Taxonomy" id="53992"/>
    <lineage>
        <taxon>Eukaryota</taxon>
        <taxon>Metazoa</taxon>
        <taxon>Ecdysozoa</taxon>
        <taxon>Nematoda</taxon>
        <taxon>Chromadorea</taxon>
        <taxon>Rhabditida</taxon>
        <taxon>Rhabditina</taxon>
        <taxon>Rhabditomorpha</taxon>
        <taxon>Strongyloidea</taxon>
        <taxon>Strongylidae</taxon>
        <taxon>Cylicocyclus</taxon>
    </lineage>
</organism>
<dbReference type="GO" id="GO:0031966">
    <property type="term" value="C:mitochondrial membrane"/>
    <property type="evidence" value="ECO:0007669"/>
    <property type="project" value="UniProtKB-SubCell"/>
</dbReference>
<evidence type="ECO:0000256" key="4">
    <source>
        <dbReference type="ARBA" id="ARBA00023136"/>
    </source>
</evidence>
<evidence type="ECO:0000256" key="1">
    <source>
        <dbReference type="ARBA" id="ARBA00004325"/>
    </source>
</evidence>
<keyword evidence="4 5" id="KW-0472">Membrane</keyword>
<dbReference type="EMBL" id="CATQJL010000305">
    <property type="protein sequence ID" value="CAJ0601025.1"/>
    <property type="molecule type" value="Genomic_DNA"/>
</dbReference>
<dbReference type="InterPro" id="IPR007667">
    <property type="entry name" value="Hypoxia_induced_domain"/>
</dbReference>
<evidence type="ECO:0000256" key="5">
    <source>
        <dbReference type="SAM" id="Phobius"/>
    </source>
</evidence>
<feature type="domain" description="HIG1" evidence="6">
    <location>
        <begin position="31"/>
        <end position="122"/>
    </location>
</feature>
<dbReference type="GO" id="GO:0097250">
    <property type="term" value="P:mitochondrial respirasome assembly"/>
    <property type="evidence" value="ECO:0007669"/>
    <property type="project" value="TreeGrafter"/>
</dbReference>
<evidence type="ECO:0000256" key="2">
    <source>
        <dbReference type="ARBA" id="ARBA00022692"/>
    </source>
</evidence>
<dbReference type="PROSITE" id="PS51503">
    <property type="entry name" value="HIG1"/>
    <property type="match status" value="1"/>
</dbReference>